<sequence length="73" mass="7932">MQVNESANANDYSSDGMQQLLEHATNSTTDTNGERAYPTPLSAHPRLPVTGENANGSEVKFEHPSPRLLPLPE</sequence>
<reference evidence="2" key="1">
    <citation type="submission" date="2020-09" db="EMBL/GenBank/DDBJ databases">
        <title>Comparative genome analyses of four rice-infecting Rhizoctonia solani isolates reveal extensive enrichment of homogalacturonan modification genes.</title>
        <authorList>
            <person name="Lee D.-Y."/>
            <person name="Jeon J."/>
            <person name="Kim K.-T."/>
            <person name="Cheong K."/>
            <person name="Song H."/>
            <person name="Choi G."/>
            <person name="Ko J."/>
            <person name="Opiyo S.O."/>
            <person name="Zuo S."/>
            <person name="Madhav S."/>
            <person name="Lee Y.-H."/>
            <person name="Wang G.-L."/>
        </authorList>
    </citation>
    <scope>NUCLEOTIDE SEQUENCE</scope>
    <source>
        <strain evidence="2">AG1-IA YN-7</strain>
    </source>
</reference>
<comment type="caution">
    <text evidence="2">The sequence shown here is derived from an EMBL/GenBank/DDBJ whole genome shotgun (WGS) entry which is preliminary data.</text>
</comment>
<dbReference type="Proteomes" id="UP000650582">
    <property type="component" value="Unassembled WGS sequence"/>
</dbReference>
<evidence type="ECO:0000313" key="3">
    <source>
        <dbReference type="Proteomes" id="UP000650582"/>
    </source>
</evidence>
<dbReference type="EMBL" id="JACYCC010000035">
    <property type="protein sequence ID" value="KAF8682309.1"/>
    <property type="molecule type" value="Genomic_DNA"/>
</dbReference>
<name>A0A8H7HEW3_9AGAM</name>
<proteinExistence type="predicted"/>
<organism evidence="2 3">
    <name type="scientific">Rhizoctonia solani</name>
    <dbReference type="NCBI Taxonomy" id="456999"/>
    <lineage>
        <taxon>Eukaryota</taxon>
        <taxon>Fungi</taxon>
        <taxon>Dikarya</taxon>
        <taxon>Basidiomycota</taxon>
        <taxon>Agaricomycotina</taxon>
        <taxon>Agaricomycetes</taxon>
        <taxon>Cantharellales</taxon>
        <taxon>Ceratobasidiaceae</taxon>
        <taxon>Rhizoctonia</taxon>
    </lineage>
</organism>
<gene>
    <name evidence="2" type="ORF">RHS04_02869</name>
</gene>
<protein>
    <submittedName>
        <fullName evidence="2">Uncharacterized protein</fullName>
    </submittedName>
</protein>
<feature type="region of interest" description="Disordered" evidence="1">
    <location>
        <begin position="1"/>
        <end position="73"/>
    </location>
</feature>
<accession>A0A8H7HEW3</accession>
<evidence type="ECO:0000256" key="1">
    <source>
        <dbReference type="SAM" id="MobiDB-lite"/>
    </source>
</evidence>
<evidence type="ECO:0000313" key="2">
    <source>
        <dbReference type="EMBL" id="KAF8682309.1"/>
    </source>
</evidence>
<feature type="compositionally biased region" description="Polar residues" evidence="1">
    <location>
        <begin position="1"/>
        <end position="17"/>
    </location>
</feature>
<dbReference type="AlphaFoldDB" id="A0A8H7HEW3"/>